<accession>A0A974CWP9</accession>
<dbReference type="AlphaFoldDB" id="A0A974CWP9"/>
<dbReference type="EMBL" id="CM004474">
    <property type="protein sequence ID" value="OCT80211.1"/>
    <property type="molecule type" value="Genomic_DNA"/>
</dbReference>
<proteinExistence type="predicted"/>
<protein>
    <submittedName>
        <fullName evidence="1">Uncharacterized protein</fullName>
    </submittedName>
</protein>
<name>A0A974CWP9_XENLA</name>
<evidence type="ECO:0000313" key="1">
    <source>
        <dbReference type="EMBL" id="OCT80211.1"/>
    </source>
</evidence>
<evidence type="ECO:0000313" key="2">
    <source>
        <dbReference type="Proteomes" id="UP000694892"/>
    </source>
</evidence>
<reference evidence="2" key="1">
    <citation type="journal article" date="2016" name="Nature">
        <title>Genome evolution in the allotetraploid frog Xenopus laevis.</title>
        <authorList>
            <person name="Session A.M."/>
            <person name="Uno Y."/>
            <person name="Kwon T."/>
            <person name="Chapman J.A."/>
            <person name="Toyoda A."/>
            <person name="Takahashi S."/>
            <person name="Fukui A."/>
            <person name="Hikosaka A."/>
            <person name="Suzuki A."/>
            <person name="Kondo M."/>
            <person name="van Heeringen S.J."/>
            <person name="Quigley I."/>
            <person name="Heinz S."/>
            <person name="Ogino H."/>
            <person name="Ochi H."/>
            <person name="Hellsten U."/>
            <person name="Lyons J.B."/>
            <person name="Simakov O."/>
            <person name="Putnam N."/>
            <person name="Stites J."/>
            <person name="Kuroki Y."/>
            <person name="Tanaka T."/>
            <person name="Michiue T."/>
            <person name="Watanabe M."/>
            <person name="Bogdanovic O."/>
            <person name="Lister R."/>
            <person name="Georgiou G."/>
            <person name="Paranjpe S.S."/>
            <person name="van Kruijsbergen I."/>
            <person name="Shu S."/>
            <person name="Carlson J."/>
            <person name="Kinoshita T."/>
            <person name="Ohta Y."/>
            <person name="Mawaribuchi S."/>
            <person name="Jenkins J."/>
            <person name="Grimwood J."/>
            <person name="Schmutz J."/>
            <person name="Mitros T."/>
            <person name="Mozaffari S.V."/>
            <person name="Suzuki Y."/>
            <person name="Haramoto Y."/>
            <person name="Yamamoto T.S."/>
            <person name="Takagi C."/>
            <person name="Heald R."/>
            <person name="Miller K."/>
            <person name="Haudenschild C."/>
            <person name="Kitzman J."/>
            <person name="Nakayama T."/>
            <person name="Izutsu Y."/>
            <person name="Robert J."/>
            <person name="Fortriede J."/>
            <person name="Burns K."/>
            <person name="Lotay V."/>
            <person name="Karimi K."/>
            <person name="Yasuoka Y."/>
            <person name="Dichmann D.S."/>
            <person name="Flajnik M.F."/>
            <person name="Houston D.W."/>
            <person name="Shendure J."/>
            <person name="DuPasquier L."/>
            <person name="Vize P.D."/>
            <person name="Zorn A.M."/>
            <person name="Ito M."/>
            <person name="Marcotte E.M."/>
            <person name="Wallingford J.B."/>
            <person name="Ito Y."/>
            <person name="Asashima M."/>
            <person name="Ueno N."/>
            <person name="Matsuda Y."/>
            <person name="Veenstra G.J."/>
            <person name="Fujiyama A."/>
            <person name="Harland R.M."/>
            <person name="Taira M."/>
            <person name="Rokhsar D.S."/>
        </authorList>
    </citation>
    <scope>NUCLEOTIDE SEQUENCE [LARGE SCALE GENOMIC DNA]</scope>
    <source>
        <strain evidence="2">J</strain>
    </source>
</reference>
<gene>
    <name evidence="1" type="ORF">XELAEV_18027022mg</name>
</gene>
<dbReference type="Proteomes" id="UP000694892">
    <property type="component" value="Chromosome 5L"/>
</dbReference>
<sequence length="103" mass="11666">MLKTAPCYKVWFIFDCIELRPDAQKAVIGGPPQQNSHISRFICINRGTCNCVILGGVTRREGHSVAVPPWWAAAVKTLCAIKLKPWLHNCQCLVYCFLHHVIY</sequence>
<organism evidence="1 2">
    <name type="scientific">Xenopus laevis</name>
    <name type="common">African clawed frog</name>
    <dbReference type="NCBI Taxonomy" id="8355"/>
    <lineage>
        <taxon>Eukaryota</taxon>
        <taxon>Metazoa</taxon>
        <taxon>Chordata</taxon>
        <taxon>Craniata</taxon>
        <taxon>Vertebrata</taxon>
        <taxon>Euteleostomi</taxon>
        <taxon>Amphibia</taxon>
        <taxon>Batrachia</taxon>
        <taxon>Anura</taxon>
        <taxon>Pipoidea</taxon>
        <taxon>Pipidae</taxon>
        <taxon>Xenopodinae</taxon>
        <taxon>Xenopus</taxon>
        <taxon>Xenopus</taxon>
    </lineage>
</organism>